<evidence type="ECO:0000256" key="1">
    <source>
        <dbReference type="ARBA" id="ARBA00022485"/>
    </source>
</evidence>
<dbReference type="GO" id="GO:0051539">
    <property type="term" value="F:4 iron, 4 sulfur cluster binding"/>
    <property type="evidence" value="ECO:0007669"/>
    <property type="project" value="UniProtKB-KW"/>
</dbReference>
<dbReference type="InterPro" id="IPR051460">
    <property type="entry name" value="HdrC_iron-sulfur_subunit"/>
</dbReference>
<keyword evidence="3" id="KW-0560">Oxidoreductase</keyword>
<evidence type="ECO:0000259" key="6">
    <source>
        <dbReference type="Pfam" id="PF02754"/>
    </source>
</evidence>
<keyword evidence="2" id="KW-0479">Metal-binding</keyword>
<dbReference type="EMBL" id="BARV01003823">
    <property type="protein sequence ID" value="GAI12186.1"/>
    <property type="molecule type" value="Genomic_DNA"/>
</dbReference>
<name>X1M285_9ZZZZ</name>
<protein>
    <recommendedName>
        <fullName evidence="6">Cysteine-rich domain-containing protein</fullName>
    </recommendedName>
</protein>
<dbReference type="GO" id="GO:0005886">
    <property type="term" value="C:plasma membrane"/>
    <property type="evidence" value="ECO:0007669"/>
    <property type="project" value="TreeGrafter"/>
</dbReference>
<dbReference type="PANTHER" id="PTHR43255:SF1">
    <property type="entry name" value="IRON-SULFUR-BINDING OXIDOREDUCTASE FADF-RELATED"/>
    <property type="match status" value="1"/>
</dbReference>
<accession>X1M285</accession>
<keyword evidence="5" id="KW-0411">Iron-sulfur</keyword>
<proteinExistence type="predicted"/>
<dbReference type="AlphaFoldDB" id="X1M285"/>
<dbReference type="PANTHER" id="PTHR43255">
    <property type="entry name" value="IRON-SULFUR-BINDING OXIDOREDUCTASE FADF-RELATED-RELATED"/>
    <property type="match status" value="1"/>
</dbReference>
<feature type="non-terminal residue" evidence="7">
    <location>
        <position position="1"/>
    </location>
</feature>
<organism evidence="7">
    <name type="scientific">marine sediment metagenome</name>
    <dbReference type="NCBI Taxonomy" id="412755"/>
    <lineage>
        <taxon>unclassified sequences</taxon>
        <taxon>metagenomes</taxon>
        <taxon>ecological metagenomes</taxon>
    </lineage>
</organism>
<keyword evidence="4" id="KW-0408">Iron</keyword>
<comment type="caution">
    <text evidence="7">The sequence shown here is derived from an EMBL/GenBank/DDBJ whole genome shotgun (WGS) entry which is preliminary data.</text>
</comment>
<evidence type="ECO:0000256" key="4">
    <source>
        <dbReference type="ARBA" id="ARBA00023004"/>
    </source>
</evidence>
<reference evidence="7" key="1">
    <citation type="journal article" date="2014" name="Front. Microbiol.">
        <title>High frequency of phylogenetically diverse reductive dehalogenase-homologous genes in deep subseafloor sedimentary metagenomes.</title>
        <authorList>
            <person name="Kawai M."/>
            <person name="Futagami T."/>
            <person name="Toyoda A."/>
            <person name="Takaki Y."/>
            <person name="Nishi S."/>
            <person name="Hori S."/>
            <person name="Arai W."/>
            <person name="Tsubouchi T."/>
            <person name="Morono Y."/>
            <person name="Uchiyama I."/>
            <person name="Ito T."/>
            <person name="Fujiyama A."/>
            <person name="Inagaki F."/>
            <person name="Takami H."/>
        </authorList>
    </citation>
    <scope>NUCLEOTIDE SEQUENCE</scope>
    <source>
        <strain evidence="7">Expedition CK06-06</strain>
    </source>
</reference>
<evidence type="ECO:0000256" key="5">
    <source>
        <dbReference type="ARBA" id="ARBA00023014"/>
    </source>
</evidence>
<sequence length="221" mass="25072">VKAAIKILNYAEIEFTILYKENSHIKLLYQLGFWKEAEKLAKENTKIINEADCEMIIISDADEYLAFKRDYSKLGTSLNSNIKIMHLSEYISLLLQKNKLSFSKEINKTVTYHDPSALGRYLKVYEAPRQIIKAVPGVKFKEMRWNKNKARCCGASGGLLFTNPEIAAKAAEKIIEEAIEIEAEIILTASPLCKQSLINCKRLKSSGIKIYDIIEFASKSL</sequence>
<dbReference type="Pfam" id="PF02754">
    <property type="entry name" value="CCG"/>
    <property type="match status" value="1"/>
</dbReference>
<dbReference type="GO" id="GO:0016491">
    <property type="term" value="F:oxidoreductase activity"/>
    <property type="evidence" value="ECO:0007669"/>
    <property type="project" value="UniProtKB-KW"/>
</dbReference>
<keyword evidence="1" id="KW-0004">4Fe-4S</keyword>
<dbReference type="GO" id="GO:0046872">
    <property type="term" value="F:metal ion binding"/>
    <property type="evidence" value="ECO:0007669"/>
    <property type="project" value="UniProtKB-KW"/>
</dbReference>
<feature type="domain" description="Cysteine-rich" evidence="6">
    <location>
        <begin position="110"/>
        <end position="197"/>
    </location>
</feature>
<evidence type="ECO:0000256" key="3">
    <source>
        <dbReference type="ARBA" id="ARBA00023002"/>
    </source>
</evidence>
<evidence type="ECO:0000256" key="2">
    <source>
        <dbReference type="ARBA" id="ARBA00022723"/>
    </source>
</evidence>
<gene>
    <name evidence="7" type="ORF">S06H3_08898</name>
</gene>
<dbReference type="InterPro" id="IPR004017">
    <property type="entry name" value="Cys_rich_dom"/>
</dbReference>
<evidence type="ECO:0000313" key="7">
    <source>
        <dbReference type="EMBL" id="GAI12186.1"/>
    </source>
</evidence>